<dbReference type="RefSeq" id="WP_343847249.1">
    <property type="nucleotide sequence ID" value="NZ_BAAAEI010000025.1"/>
</dbReference>
<dbReference type="PANTHER" id="PTHR43451">
    <property type="entry name" value="ACETYLTRANSFERASE (GNAT) FAMILY PROTEIN"/>
    <property type="match status" value="1"/>
</dbReference>
<dbReference type="Pfam" id="PF13673">
    <property type="entry name" value="Acetyltransf_10"/>
    <property type="match status" value="1"/>
</dbReference>
<feature type="domain" description="N-acetyltransferase" evidence="1">
    <location>
        <begin position="3"/>
        <end position="156"/>
    </location>
</feature>
<evidence type="ECO:0000313" key="3">
    <source>
        <dbReference type="Proteomes" id="UP001501757"/>
    </source>
</evidence>
<name>A0ABN0XSI6_9ALTE</name>
<organism evidence="2 3">
    <name type="scientific">Bowmanella denitrificans</name>
    <dbReference type="NCBI Taxonomy" id="366582"/>
    <lineage>
        <taxon>Bacteria</taxon>
        <taxon>Pseudomonadati</taxon>
        <taxon>Pseudomonadota</taxon>
        <taxon>Gammaproteobacteria</taxon>
        <taxon>Alteromonadales</taxon>
        <taxon>Alteromonadaceae</taxon>
        <taxon>Bowmanella</taxon>
    </lineage>
</organism>
<evidence type="ECO:0000313" key="2">
    <source>
        <dbReference type="EMBL" id="GAA0371742.1"/>
    </source>
</evidence>
<dbReference type="SUPFAM" id="SSF55729">
    <property type="entry name" value="Acyl-CoA N-acyltransferases (Nat)"/>
    <property type="match status" value="1"/>
</dbReference>
<keyword evidence="3" id="KW-1185">Reference proteome</keyword>
<dbReference type="Gene3D" id="3.40.630.30">
    <property type="match status" value="1"/>
</dbReference>
<protein>
    <submittedName>
        <fullName evidence="2">GNAT family N-acetyltransferase</fullName>
    </submittedName>
</protein>
<dbReference type="InterPro" id="IPR052564">
    <property type="entry name" value="N-acetyltrans/Recomb-assoc"/>
</dbReference>
<dbReference type="PANTHER" id="PTHR43451:SF1">
    <property type="entry name" value="ACETYLTRANSFERASE"/>
    <property type="match status" value="1"/>
</dbReference>
<dbReference type="EMBL" id="BAAAEI010000025">
    <property type="protein sequence ID" value="GAA0371742.1"/>
    <property type="molecule type" value="Genomic_DNA"/>
</dbReference>
<proteinExistence type="predicted"/>
<accession>A0ABN0XSI6</accession>
<evidence type="ECO:0000259" key="1">
    <source>
        <dbReference type="PROSITE" id="PS51186"/>
    </source>
</evidence>
<dbReference type="InterPro" id="IPR000182">
    <property type="entry name" value="GNAT_dom"/>
</dbReference>
<dbReference type="CDD" id="cd04301">
    <property type="entry name" value="NAT_SF"/>
    <property type="match status" value="1"/>
</dbReference>
<reference evidence="2 3" key="1">
    <citation type="journal article" date="2019" name="Int. J. Syst. Evol. Microbiol.">
        <title>The Global Catalogue of Microorganisms (GCM) 10K type strain sequencing project: providing services to taxonomists for standard genome sequencing and annotation.</title>
        <authorList>
            <consortium name="The Broad Institute Genomics Platform"/>
            <consortium name="The Broad Institute Genome Sequencing Center for Infectious Disease"/>
            <person name="Wu L."/>
            <person name="Ma J."/>
        </authorList>
    </citation>
    <scope>NUCLEOTIDE SEQUENCE [LARGE SCALE GENOMIC DNA]</scope>
    <source>
        <strain evidence="2 3">JCM 13378</strain>
    </source>
</reference>
<dbReference type="InterPro" id="IPR016181">
    <property type="entry name" value="Acyl_CoA_acyltransferase"/>
</dbReference>
<sequence length="156" mass="17788">MELNIRGFTAEDAKALTDIFYDAVHGPALQYYSQEQVNAWAPLPRDYPAWQARLSAKPPFVALFKQTPVGFITLEANGHIDWTYTHKDYQRRGVAGALYTHLEKQARAQGIAQLYVEASYLARPFFAKQGFVQSSENQVERHGQILVNFSMYKSLE</sequence>
<dbReference type="Proteomes" id="UP001501757">
    <property type="component" value="Unassembled WGS sequence"/>
</dbReference>
<comment type="caution">
    <text evidence="2">The sequence shown here is derived from an EMBL/GenBank/DDBJ whole genome shotgun (WGS) entry which is preliminary data.</text>
</comment>
<gene>
    <name evidence="2" type="ORF">GCM10009092_40110</name>
</gene>
<dbReference type="PROSITE" id="PS51186">
    <property type="entry name" value="GNAT"/>
    <property type="match status" value="1"/>
</dbReference>